<dbReference type="KEGG" id="tcy:Thicy_0604"/>
<evidence type="ECO:0000256" key="3">
    <source>
        <dbReference type="ARBA" id="ARBA00022679"/>
    </source>
</evidence>
<evidence type="ECO:0000256" key="9">
    <source>
        <dbReference type="ARBA" id="ARBA00066884"/>
    </source>
</evidence>
<dbReference type="Gene3D" id="3.40.50.720">
    <property type="entry name" value="NAD(P)-binding Rossmann-like Domain"/>
    <property type="match status" value="1"/>
</dbReference>
<dbReference type="GO" id="GO:0008146">
    <property type="term" value="F:sulfotransferase activity"/>
    <property type="evidence" value="ECO:0007669"/>
    <property type="project" value="TreeGrafter"/>
</dbReference>
<evidence type="ECO:0000256" key="10">
    <source>
        <dbReference type="ARBA" id="ARBA00073635"/>
    </source>
</evidence>
<comment type="pathway">
    <text evidence="1">Cofactor biosynthesis; molybdopterin biosynthesis.</text>
</comment>
<evidence type="ECO:0000256" key="4">
    <source>
        <dbReference type="ARBA" id="ARBA00022741"/>
    </source>
</evidence>
<evidence type="ECO:0000313" key="15">
    <source>
        <dbReference type="EMBL" id="AEG31376.1"/>
    </source>
</evidence>
<evidence type="ECO:0000256" key="8">
    <source>
        <dbReference type="ARBA" id="ARBA00063809"/>
    </source>
</evidence>
<evidence type="ECO:0000256" key="11">
    <source>
        <dbReference type="ARBA" id="ARBA00075110"/>
    </source>
</evidence>
<reference evidence="15 16" key="1">
    <citation type="submission" date="2011-05" db="EMBL/GenBank/DDBJ databases">
        <title>Complete sequence of Thioalkalimicrobium cyclicum ALM1.</title>
        <authorList>
            <consortium name="US DOE Joint Genome Institute"/>
            <person name="Lucas S."/>
            <person name="Han J."/>
            <person name="Lapidus A."/>
            <person name="Cheng J.-F."/>
            <person name="Goodwin L."/>
            <person name="Pitluck S."/>
            <person name="Peters L."/>
            <person name="Mikhailova N."/>
            <person name="Davenport K."/>
            <person name="Han C."/>
            <person name="Tapia R."/>
            <person name="Land M."/>
            <person name="Hauser L."/>
            <person name="Kyrpides N."/>
            <person name="Ivanova N."/>
            <person name="Pagani I."/>
            <person name="Kappler U."/>
            <person name="Woyke T."/>
        </authorList>
    </citation>
    <scope>NUCLEOTIDE SEQUENCE [LARGE SCALE GENOMIC DNA]</scope>
    <source>
        <strain evidence="16">DSM 14477 / JCM 11371 / ALM1</strain>
    </source>
</reference>
<dbReference type="NCBIfam" id="NF004281">
    <property type="entry name" value="PRK05690.1"/>
    <property type="match status" value="1"/>
</dbReference>
<dbReference type="Proteomes" id="UP000009232">
    <property type="component" value="Chromosome"/>
</dbReference>
<evidence type="ECO:0000256" key="1">
    <source>
        <dbReference type="ARBA" id="ARBA00005046"/>
    </source>
</evidence>
<dbReference type="Pfam" id="PF00899">
    <property type="entry name" value="ThiF"/>
    <property type="match status" value="1"/>
</dbReference>
<evidence type="ECO:0000256" key="7">
    <source>
        <dbReference type="ARBA" id="ARBA00055169"/>
    </source>
</evidence>
<dbReference type="InterPro" id="IPR035985">
    <property type="entry name" value="Ubiquitin-activating_enz"/>
</dbReference>
<sequence>MIQELNDEQLERYGRHILLDEIGYEGQLLLAQKRVAIIGLGGLGSPVALYLASAGIGQLTLIDFDQVDLSNLQRQLIHNQQRVGQNKAISAQQSVELLNKNVKTETITTKLTDDELLKITKQHDLVLDCSDNFETRYQLNRICHKCQIPLVSGAAIRWEGQVTTYDFRKNKQPCYQCLFPLKSNQGSIQESCSQNGVIAPLLGIIGSIQALEAIKCLLELPTLAGKLTIIDGLTMELRQFNITQDLSCPVCS</sequence>
<dbReference type="STRING" id="717773.Thicy_0604"/>
<dbReference type="PANTHER" id="PTHR10953:SF102">
    <property type="entry name" value="ADENYLYLTRANSFERASE AND SULFURTRANSFERASE MOCS3"/>
    <property type="match status" value="1"/>
</dbReference>
<dbReference type="PANTHER" id="PTHR10953">
    <property type="entry name" value="UBIQUITIN-ACTIVATING ENZYME E1"/>
    <property type="match status" value="1"/>
</dbReference>
<feature type="domain" description="THIF-type NAD/FAD binding fold" evidence="14">
    <location>
        <begin position="13"/>
        <end position="249"/>
    </location>
</feature>
<dbReference type="CDD" id="cd00757">
    <property type="entry name" value="ThiF_MoeB_HesA_family"/>
    <property type="match status" value="1"/>
</dbReference>
<evidence type="ECO:0000313" key="16">
    <source>
        <dbReference type="Proteomes" id="UP000009232"/>
    </source>
</evidence>
<evidence type="ECO:0000256" key="12">
    <source>
        <dbReference type="ARBA" id="ARBA00075328"/>
    </source>
</evidence>
<dbReference type="eggNOG" id="COG0476">
    <property type="taxonomic scope" value="Bacteria"/>
</dbReference>
<proteinExistence type="inferred from homology"/>
<gene>
    <name evidence="15" type="ordered locus">Thicy_0604</name>
</gene>
<dbReference type="GO" id="GO:0005524">
    <property type="term" value="F:ATP binding"/>
    <property type="evidence" value="ECO:0007669"/>
    <property type="project" value="UniProtKB-KW"/>
</dbReference>
<dbReference type="InterPro" id="IPR000594">
    <property type="entry name" value="ThiF_NAD_FAD-bd"/>
</dbReference>
<keyword evidence="3" id="KW-0808">Transferase</keyword>
<accession>F6DBZ0</accession>
<dbReference type="FunFam" id="3.40.50.720:FF:000033">
    <property type="entry name" value="Adenylyltransferase and sulfurtransferase MOCS3"/>
    <property type="match status" value="1"/>
</dbReference>
<dbReference type="EC" id="2.7.7.80" evidence="9"/>
<comment type="subunit">
    <text evidence="8">Homodimer. Forms a stable heterotetrameric complex of 2 MoeB and 2 MoaD during adenylation of MoaD.</text>
</comment>
<keyword evidence="5" id="KW-0067">ATP-binding</keyword>
<dbReference type="HOGENOM" id="CLU_013325_10_3_6"/>
<dbReference type="SUPFAM" id="SSF69572">
    <property type="entry name" value="Activating enzymes of the ubiquitin-like proteins"/>
    <property type="match status" value="1"/>
</dbReference>
<dbReference type="AlphaFoldDB" id="F6DBZ0"/>
<organism evidence="15 16">
    <name type="scientific">Thiomicrospira cyclica (strain DSM 14477 / JCM 11371 / ALM1)</name>
    <name type="common">Thioalkalimicrobium cyclicum</name>
    <dbReference type="NCBI Taxonomy" id="717773"/>
    <lineage>
        <taxon>Bacteria</taxon>
        <taxon>Pseudomonadati</taxon>
        <taxon>Pseudomonadota</taxon>
        <taxon>Gammaproteobacteria</taxon>
        <taxon>Thiotrichales</taxon>
        <taxon>Piscirickettsiaceae</taxon>
        <taxon>Thiomicrospira</taxon>
    </lineage>
</organism>
<dbReference type="OrthoDB" id="9804286at2"/>
<protein>
    <recommendedName>
        <fullName evidence="10">Molybdopterin-synthase adenylyltransferase</fullName>
        <ecNumber evidence="9">2.7.7.80</ecNumber>
    </recommendedName>
    <alternativeName>
        <fullName evidence="13">MoaD protein adenylase</fullName>
    </alternativeName>
    <alternativeName>
        <fullName evidence="11">Molybdopterin-converting factor subunit 1 adenylase</fullName>
    </alternativeName>
    <alternativeName>
        <fullName evidence="12">Sulfur carrier protein MoaD adenylyltransferase</fullName>
    </alternativeName>
</protein>
<evidence type="ECO:0000256" key="5">
    <source>
        <dbReference type="ARBA" id="ARBA00022840"/>
    </source>
</evidence>
<dbReference type="GO" id="GO:0061605">
    <property type="term" value="F:molybdopterin-synthase adenylyltransferase activity"/>
    <property type="evidence" value="ECO:0007669"/>
    <property type="project" value="UniProtKB-EC"/>
</dbReference>
<dbReference type="GO" id="GO:0004792">
    <property type="term" value="F:thiosulfate-cyanide sulfurtransferase activity"/>
    <property type="evidence" value="ECO:0007669"/>
    <property type="project" value="TreeGrafter"/>
</dbReference>
<dbReference type="EMBL" id="CP002776">
    <property type="protein sequence ID" value="AEG31376.1"/>
    <property type="molecule type" value="Genomic_DNA"/>
</dbReference>
<keyword evidence="16" id="KW-1185">Reference proteome</keyword>
<comment type="function">
    <text evidence="7">Catalyzes the adenylation by ATP of the carboxyl group of the C-terminal glycine of sulfur carrier protein MoaD.</text>
</comment>
<dbReference type="InterPro" id="IPR045886">
    <property type="entry name" value="ThiF/MoeB/HesA"/>
</dbReference>
<comment type="catalytic activity">
    <reaction evidence="6">
        <text>[molybdopterin-synthase sulfur-carrier protein]-C-terminal Gly-Gly + ATP + H(+) = [molybdopterin-synthase sulfur-carrier protein]-C-terminal Gly-Gly-AMP + diphosphate</text>
        <dbReference type="Rhea" id="RHEA:43616"/>
        <dbReference type="Rhea" id="RHEA-COMP:12159"/>
        <dbReference type="Rhea" id="RHEA-COMP:12202"/>
        <dbReference type="ChEBI" id="CHEBI:15378"/>
        <dbReference type="ChEBI" id="CHEBI:30616"/>
        <dbReference type="ChEBI" id="CHEBI:33019"/>
        <dbReference type="ChEBI" id="CHEBI:90618"/>
        <dbReference type="ChEBI" id="CHEBI:90778"/>
        <dbReference type="EC" id="2.7.7.80"/>
    </reaction>
</comment>
<name>F6DBZ0_THICA</name>
<comment type="similarity">
    <text evidence="2">Belongs to the HesA/MoeB/ThiF family.</text>
</comment>
<evidence type="ECO:0000259" key="14">
    <source>
        <dbReference type="Pfam" id="PF00899"/>
    </source>
</evidence>
<evidence type="ECO:0000256" key="13">
    <source>
        <dbReference type="ARBA" id="ARBA00078531"/>
    </source>
</evidence>
<evidence type="ECO:0000256" key="6">
    <source>
        <dbReference type="ARBA" id="ARBA00052218"/>
    </source>
</evidence>
<evidence type="ECO:0000256" key="2">
    <source>
        <dbReference type="ARBA" id="ARBA00009919"/>
    </source>
</evidence>
<dbReference type="GO" id="GO:0005829">
    <property type="term" value="C:cytosol"/>
    <property type="evidence" value="ECO:0007669"/>
    <property type="project" value="TreeGrafter"/>
</dbReference>
<dbReference type="RefSeq" id="WP_013835157.1">
    <property type="nucleotide sequence ID" value="NC_015581.1"/>
</dbReference>
<keyword evidence="4" id="KW-0547">Nucleotide-binding</keyword>
<dbReference type="GO" id="GO:0008641">
    <property type="term" value="F:ubiquitin-like modifier activating enzyme activity"/>
    <property type="evidence" value="ECO:0007669"/>
    <property type="project" value="InterPro"/>
</dbReference>